<protein>
    <submittedName>
        <fullName evidence="1">Uncharacterized protein</fullName>
    </submittedName>
</protein>
<name>A0A7X6R6W2_9NOCA</name>
<accession>A0A7X6R6W2</accession>
<organism evidence="1 2">
    <name type="scientific">Nocardia gamkensis</name>
    <dbReference type="NCBI Taxonomy" id="352869"/>
    <lineage>
        <taxon>Bacteria</taxon>
        <taxon>Bacillati</taxon>
        <taxon>Actinomycetota</taxon>
        <taxon>Actinomycetes</taxon>
        <taxon>Mycobacteriales</taxon>
        <taxon>Nocardiaceae</taxon>
        <taxon>Nocardia</taxon>
    </lineage>
</organism>
<comment type="caution">
    <text evidence="1">The sequence shown here is derived from an EMBL/GenBank/DDBJ whole genome shotgun (WGS) entry which is preliminary data.</text>
</comment>
<dbReference type="EMBL" id="JAAXOS010000025">
    <property type="protein sequence ID" value="NKY31060.1"/>
    <property type="molecule type" value="Genomic_DNA"/>
</dbReference>
<evidence type="ECO:0000313" key="2">
    <source>
        <dbReference type="Proteomes" id="UP000540698"/>
    </source>
</evidence>
<evidence type="ECO:0000313" key="1">
    <source>
        <dbReference type="EMBL" id="NKY31060.1"/>
    </source>
</evidence>
<keyword evidence="2" id="KW-1185">Reference proteome</keyword>
<dbReference type="Proteomes" id="UP000540698">
    <property type="component" value="Unassembled WGS sequence"/>
</dbReference>
<gene>
    <name evidence="1" type="ORF">HGB38_33380</name>
</gene>
<reference evidence="1 2" key="1">
    <citation type="submission" date="2020-04" db="EMBL/GenBank/DDBJ databases">
        <title>MicrobeNet Type strains.</title>
        <authorList>
            <person name="Nicholson A.C."/>
        </authorList>
    </citation>
    <scope>NUCLEOTIDE SEQUENCE [LARGE SCALE GENOMIC DNA]</scope>
    <source>
        <strain evidence="1 2">DSM 44956</strain>
    </source>
</reference>
<dbReference type="AlphaFoldDB" id="A0A7X6R6W2"/>
<proteinExistence type="predicted"/>
<sequence length="166" mass="17689">MAVVAPNIADVVRWTGGWLFDRTVAGWEVAVLVADPGDTRPLRILGATVLDLEQFSAAPVRETWPQAVAVASATYLSDSRVRDGVLDCLDRGRTEVTMWGEGLPVELDHRVGSVQHRVSLAGRAFKACAMRAAGLATEVVGPVEVFRTGGASRIYPGYGVDLMPAG</sequence>